<evidence type="ECO:0000313" key="2">
    <source>
        <dbReference type="EMBL" id="MDA0567504.1"/>
    </source>
</evidence>
<evidence type="ECO:0000313" key="3">
    <source>
        <dbReference type="Proteomes" id="UP001140076"/>
    </source>
</evidence>
<reference evidence="2" key="1">
    <citation type="submission" date="2021-10" db="EMBL/GenBank/DDBJ databases">
        <title>Streptomonospora sp. nov., isolated from mangrove soil.</title>
        <authorList>
            <person name="Chen X."/>
            <person name="Ge X."/>
            <person name="Liu W."/>
        </authorList>
    </citation>
    <scope>NUCLEOTIDE SEQUENCE</scope>
    <source>
        <strain evidence="2">S1-112</strain>
    </source>
</reference>
<comment type="caution">
    <text evidence="2">The sequence shown here is derived from an EMBL/GenBank/DDBJ whole genome shotgun (WGS) entry which is preliminary data.</text>
</comment>
<feature type="region of interest" description="Disordered" evidence="1">
    <location>
        <begin position="256"/>
        <end position="277"/>
    </location>
</feature>
<organism evidence="2 3">
    <name type="scientific">Streptomonospora mangrovi</name>
    <dbReference type="NCBI Taxonomy" id="2883123"/>
    <lineage>
        <taxon>Bacteria</taxon>
        <taxon>Bacillati</taxon>
        <taxon>Actinomycetota</taxon>
        <taxon>Actinomycetes</taxon>
        <taxon>Streptosporangiales</taxon>
        <taxon>Nocardiopsidaceae</taxon>
        <taxon>Streptomonospora</taxon>
    </lineage>
</organism>
<feature type="region of interest" description="Disordered" evidence="1">
    <location>
        <begin position="297"/>
        <end position="379"/>
    </location>
</feature>
<dbReference type="Proteomes" id="UP001140076">
    <property type="component" value="Unassembled WGS sequence"/>
</dbReference>
<sequence>MTIDPPVEDASISPYLGYEKRQPGESSYVDLRGENVKAREGYAKAREVLGEAAKELADFHTAFEEKVRGLVESSANPDLSAAWRRLSEAYRDPDRVNAAPYEAPTLQLQAGRRQRWRHPTRRSYGAAVVDGAKRTLSANTTAVGYDTERIAAAAKDTRAVLRAAEQELAAALYGRNEANAHRHEFADVDRPIRHHVNAVRAVPDQAPLLRSYALLLDRYKEVRVERGRAMRDLQAEKNDDALRLDPRWTELRKEVRNDRFTLEPPPTRGDQEPDPVATVERAKRALAREIGKVIRQTRDAAELTERSRRSRGGDPLEAKSETAAEAAARPTGAVATDAPRRSTAARPSETPTRRSTRAVIQPASRRGFPSGGDRPTHRR</sequence>
<proteinExistence type="predicted"/>
<gene>
    <name evidence="2" type="ORF">LG943_24740</name>
</gene>
<feature type="compositionally biased region" description="Basic and acidic residues" evidence="1">
    <location>
        <begin position="297"/>
        <end position="322"/>
    </location>
</feature>
<dbReference type="AlphaFoldDB" id="A0A9X3NT34"/>
<evidence type="ECO:0000256" key="1">
    <source>
        <dbReference type="SAM" id="MobiDB-lite"/>
    </source>
</evidence>
<protein>
    <submittedName>
        <fullName evidence="2">Uncharacterized protein</fullName>
    </submittedName>
</protein>
<accession>A0A9X3NT34</accession>
<feature type="compositionally biased region" description="Low complexity" evidence="1">
    <location>
        <begin position="323"/>
        <end position="337"/>
    </location>
</feature>
<name>A0A9X3NT34_9ACTN</name>
<keyword evidence="3" id="KW-1185">Reference proteome</keyword>
<dbReference type="RefSeq" id="WP_270074750.1">
    <property type="nucleotide sequence ID" value="NZ_JAJAQC010000060.1"/>
</dbReference>
<dbReference type="EMBL" id="JAJAQC010000060">
    <property type="protein sequence ID" value="MDA0567504.1"/>
    <property type="molecule type" value="Genomic_DNA"/>
</dbReference>